<proteinExistence type="inferred from homology"/>
<evidence type="ECO:0000256" key="3">
    <source>
        <dbReference type="ARBA" id="ARBA00022898"/>
    </source>
</evidence>
<evidence type="ECO:0000313" key="7">
    <source>
        <dbReference type="EMBL" id="AUX25018.1"/>
    </source>
</evidence>
<keyword evidence="3 5" id="KW-0663">Pyridoxal phosphate</keyword>
<protein>
    <submittedName>
        <fullName evidence="7">1-aminocyclopropane-1-carboxylate deaminase</fullName>
        <ecNumber evidence="7">3.5.99.7</ecNumber>
    </submittedName>
</protein>
<feature type="domain" description="Tryptophan synthase beta chain-like PALP" evidence="6">
    <location>
        <begin position="7"/>
        <end position="313"/>
    </location>
</feature>
<dbReference type="GO" id="GO:0008660">
    <property type="term" value="F:1-aminocyclopropane-1-carboxylate deaminase activity"/>
    <property type="evidence" value="ECO:0007669"/>
    <property type="project" value="UniProtKB-EC"/>
</dbReference>
<accession>A0A4P2Q7D7</accession>
<dbReference type="Pfam" id="PF00291">
    <property type="entry name" value="PALP"/>
    <property type="match status" value="1"/>
</dbReference>
<dbReference type="GO" id="GO:0019148">
    <property type="term" value="F:D-cysteine desulfhydrase activity"/>
    <property type="evidence" value="ECO:0007669"/>
    <property type="project" value="TreeGrafter"/>
</dbReference>
<reference evidence="7 8" key="1">
    <citation type="submission" date="2015-09" db="EMBL/GenBank/DDBJ databases">
        <title>Sorangium comparison.</title>
        <authorList>
            <person name="Zaburannyi N."/>
            <person name="Bunk B."/>
            <person name="Overmann J."/>
            <person name="Mueller R."/>
        </authorList>
    </citation>
    <scope>NUCLEOTIDE SEQUENCE [LARGE SCALE GENOMIC DNA]</scope>
    <source>
        <strain evidence="7 8">So ceGT47</strain>
    </source>
</reference>
<keyword evidence="7" id="KW-0378">Hydrolase</keyword>
<dbReference type="InterPro" id="IPR027278">
    <property type="entry name" value="ACCD_DCysDesulf"/>
</dbReference>
<gene>
    <name evidence="7" type="ORF">SOCEGT47_055590</name>
</gene>
<dbReference type="AlphaFoldDB" id="A0A4P2Q7D7"/>
<dbReference type="EMBL" id="CP012670">
    <property type="protein sequence ID" value="AUX25018.1"/>
    <property type="molecule type" value="Genomic_DNA"/>
</dbReference>
<name>A0A4P2Q7D7_SORCE</name>
<dbReference type="PIRSF" id="PIRSF006278">
    <property type="entry name" value="ACCD_DCysDesulf"/>
    <property type="match status" value="1"/>
</dbReference>
<sequence>MRKRLALAHLPTPIQRPKRLADAMGVDLYVKRDDMTAGPEAGNKIRKLEYLLAAAREEGADCVITCGGLQSNHARATALLSAGLGLRAVLYLRTADVAAGAPLEGNALLDRLAGAEVRPISPEAYRDREAVMAEAAAEIRAAGGRPYVIPEGGSNGLGALGYVRAMEEIRKQLDLGLAGGKPFDVIVHASSSGGTAAGTALGAARYGVAGEVRAMAVSDDRATLARVALQLMDDARALEPHLGAPAHLVVDDSARGPAYAVATPEQRQRIVQVARLSGLVLDPVYTGKAFAGLWDLAERGELAGKRVLFLHTGGLPGLLAQGASFADSM</sequence>
<dbReference type="SUPFAM" id="SSF53686">
    <property type="entry name" value="Tryptophan synthase beta subunit-like PLP-dependent enzymes"/>
    <property type="match status" value="1"/>
</dbReference>
<dbReference type="EC" id="3.5.99.7" evidence="7"/>
<dbReference type="OrthoDB" id="9801249at2"/>
<evidence type="ECO:0000313" key="8">
    <source>
        <dbReference type="Proteomes" id="UP000295781"/>
    </source>
</evidence>
<evidence type="ECO:0000256" key="5">
    <source>
        <dbReference type="PIRSR" id="PIRSR006278-2"/>
    </source>
</evidence>
<evidence type="ECO:0000256" key="2">
    <source>
        <dbReference type="ARBA" id="ARBA00008639"/>
    </source>
</evidence>
<dbReference type="RefSeq" id="WP_129351669.1">
    <property type="nucleotide sequence ID" value="NZ_CP012670.1"/>
</dbReference>
<evidence type="ECO:0000256" key="4">
    <source>
        <dbReference type="PIRSR" id="PIRSR006278-1"/>
    </source>
</evidence>
<evidence type="ECO:0000256" key="1">
    <source>
        <dbReference type="ARBA" id="ARBA00001933"/>
    </source>
</evidence>
<organism evidence="7 8">
    <name type="scientific">Sorangium cellulosum</name>
    <name type="common">Polyangium cellulosum</name>
    <dbReference type="NCBI Taxonomy" id="56"/>
    <lineage>
        <taxon>Bacteria</taxon>
        <taxon>Pseudomonadati</taxon>
        <taxon>Myxococcota</taxon>
        <taxon>Polyangia</taxon>
        <taxon>Polyangiales</taxon>
        <taxon>Polyangiaceae</taxon>
        <taxon>Sorangium</taxon>
    </lineage>
</organism>
<dbReference type="NCBIfam" id="TIGR01275">
    <property type="entry name" value="ACC_deam_rel"/>
    <property type="match status" value="1"/>
</dbReference>
<evidence type="ECO:0000259" key="6">
    <source>
        <dbReference type="Pfam" id="PF00291"/>
    </source>
</evidence>
<dbReference type="PANTHER" id="PTHR43780">
    <property type="entry name" value="1-AMINOCYCLOPROPANE-1-CARBOXYLATE DEAMINASE-RELATED"/>
    <property type="match status" value="1"/>
</dbReference>
<dbReference type="InterPro" id="IPR036052">
    <property type="entry name" value="TrpB-like_PALP_sf"/>
</dbReference>
<dbReference type="Proteomes" id="UP000295781">
    <property type="component" value="Chromosome"/>
</dbReference>
<dbReference type="InterPro" id="IPR005966">
    <property type="entry name" value="D-Cys_desShydrase"/>
</dbReference>
<feature type="active site" description="Nucleophile" evidence="4">
    <location>
        <position position="71"/>
    </location>
</feature>
<dbReference type="PANTHER" id="PTHR43780:SF2">
    <property type="entry name" value="1-AMINOCYCLOPROPANE-1-CARBOXYLATE DEAMINASE-RELATED"/>
    <property type="match status" value="1"/>
</dbReference>
<comment type="similarity">
    <text evidence="2">Belongs to the ACC deaminase/D-cysteine desulfhydrase family.</text>
</comment>
<feature type="modified residue" description="N6-(pyridoxal phosphate)lysine" evidence="5">
    <location>
        <position position="44"/>
    </location>
</feature>
<comment type="cofactor">
    <cofactor evidence="1">
        <name>pyridoxal 5'-phosphate</name>
        <dbReference type="ChEBI" id="CHEBI:597326"/>
    </cofactor>
</comment>
<dbReference type="InterPro" id="IPR001926">
    <property type="entry name" value="TrpB-like_PALP"/>
</dbReference>
<dbReference type="Gene3D" id="3.40.50.1100">
    <property type="match status" value="2"/>
</dbReference>